<dbReference type="InterPro" id="IPR020094">
    <property type="entry name" value="TruA/RsuA/RluB/E/F_N"/>
</dbReference>
<dbReference type="RefSeq" id="WP_184651632.1">
    <property type="nucleotide sequence ID" value="NZ_JACHFR010000001.1"/>
</dbReference>
<dbReference type="InterPro" id="IPR020097">
    <property type="entry name" value="PsdUridine_synth_TruA_a/b_dom"/>
</dbReference>
<dbReference type="SUPFAM" id="SSF55120">
    <property type="entry name" value="Pseudouridine synthase"/>
    <property type="match status" value="1"/>
</dbReference>
<comment type="catalytic activity">
    <reaction evidence="4 7">
        <text>uridine(38/39/40) in tRNA = pseudouridine(38/39/40) in tRNA</text>
        <dbReference type="Rhea" id="RHEA:22376"/>
        <dbReference type="Rhea" id="RHEA-COMP:10085"/>
        <dbReference type="Rhea" id="RHEA-COMP:10087"/>
        <dbReference type="ChEBI" id="CHEBI:65314"/>
        <dbReference type="ChEBI" id="CHEBI:65315"/>
        <dbReference type="EC" id="5.4.99.12"/>
    </reaction>
</comment>
<evidence type="ECO:0000256" key="4">
    <source>
        <dbReference type="HAMAP-Rule" id="MF_00171"/>
    </source>
</evidence>
<dbReference type="Pfam" id="PF01416">
    <property type="entry name" value="PseudoU_synth_1"/>
    <property type="match status" value="2"/>
</dbReference>
<dbReference type="GO" id="GO:0160147">
    <property type="term" value="F:tRNA pseudouridine(38-40) synthase activity"/>
    <property type="evidence" value="ECO:0007669"/>
    <property type="project" value="UniProtKB-EC"/>
</dbReference>
<dbReference type="PANTHER" id="PTHR11142:SF0">
    <property type="entry name" value="TRNA PSEUDOURIDINE SYNTHASE-LIKE 1"/>
    <property type="match status" value="1"/>
</dbReference>
<name>A0A840SE39_9SPIR</name>
<feature type="domain" description="Pseudouridine synthase I TruA alpha/beta" evidence="8">
    <location>
        <begin position="8"/>
        <end position="110"/>
    </location>
</feature>
<dbReference type="GO" id="GO:0031119">
    <property type="term" value="P:tRNA pseudouridine synthesis"/>
    <property type="evidence" value="ECO:0007669"/>
    <property type="project" value="UniProtKB-UniRule"/>
</dbReference>
<dbReference type="Proteomes" id="UP000593591">
    <property type="component" value="Chromosome"/>
</dbReference>
<dbReference type="PIRSF" id="PIRSF001430">
    <property type="entry name" value="tRNA_psdUrid_synth"/>
    <property type="match status" value="1"/>
</dbReference>
<evidence type="ECO:0000313" key="10">
    <source>
        <dbReference type="EMBL" id="QOS40090.1"/>
    </source>
</evidence>
<dbReference type="Proteomes" id="UP000578697">
    <property type="component" value="Unassembled WGS sequence"/>
</dbReference>
<feature type="active site" description="Nucleophile" evidence="4 5">
    <location>
        <position position="58"/>
    </location>
</feature>
<dbReference type="Gene3D" id="3.30.70.580">
    <property type="entry name" value="Pseudouridine synthase I, catalytic domain, N-terminal subdomain"/>
    <property type="match status" value="1"/>
</dbReference>
<evidence type="ECO:0000313" key="12">
    <source>
        <dbReference type="Proteomes" id="UP000593591"/>
    </source>
</evidence>
<comment type="similarity">
    <text evidence="1 4 7">Belongs to the tRNA pseudouridine synthase TruA family.</text>
</comment>
<protein>
    <recommendedName>
        <fullName evidence="4">tRNA pseudouridine synthase A</fullName>
        <ecNumber evidence="4">5.4.99.12</ecNumber>
    </recommendedName>
    <alternativeName>
        <fullName evidence="4">tRNA pseudouridine(38-40) synthase</fullName>
    </alternativeName>
    <alternativeName>
        <fullName evidence="4">tRNA pseudouridylate synthase I</fullName>
    </alternativeName>
    <alternativeName>
        <fullName evidence="4">tRNA-uridine isomerase I</fullName>
    </alternativeName>
</protein>
<feature type="binding site" evidence="4 6">
    <location>
        <position position="117"/>
    </location>
    <ligand>
        <name>substrate</name>
    </ligand>
</feature>
<sequence>MQNILLTVSYDGTDFCGWQRQDKSDGGKPVRTVQGEMEAALEKMFSQKINLYGSGRTDSGVHAMGQAANFISPADGIPEENYIRALNGMLPRDIRILDVKKVAPDFNSRFCATSRKYRYFISTAAAVPADRSRYVWCIARKPDLSVLNDMCSCLKGETDCATFAAAGDQSLSTNRYIDGARFYAQDENTIVFEIEANAFLWKMVRSLTGSLIMGEKKGFDGQWFKELLESRTRSNSLFTAPPDGLFLWEVRFDGIRRHV</sequence>
<dbReference type="FunFam" id="3.30.70.580:FF:000001">
    <property type="entry name" value="tRNA pseudouridine synthase A"/>
    <property type="match status" value="1"/>
</dbReference>
<evidence type="ECO:0000256" key="1">
    <source>
        <dbReference type="ARBA" id="ARBA00009375"/>
    </source>
</evidence>
<gene>
    <name evidence="4" type="primary">truA</name>
    <name evidence="10" type="ORF">DYE49_06320</name>
    <name evidence="9" type="ORF">HNP77_000550</name>
</gene>
<evidence type="ECO:0000256" key="7">
    <source>
        <dbReference type="RuleBase" id="RU003792"/>
    </source>
</evidence>
<reference evidence="9 11" key="2">
    <citation type="submission" date="2020-08" db="EMBL/GenBank/DDBJ databases">
        <title>Genomic Encyclopedia of Type Strains, Phase IV (KMG-IV): sequencing the most valuable type-strain genomes for metagenomic binning, comparative biology and taxonomic classification.</title>
        <authorList>
            <person name="Goeker M."/>
        </authorList>
    </citation>
    <scope>NUCLEOTIDE SEQUENCE [LARGE SCALE GENOMIC DNA]</scope>
    <source>
        <strain evidence="9 11">DSM 103679</strain>
    </source>
</reference>
<dbReference type="Gene3D" id="3.30.70.660">
    <property type="entry name" value="Pseudouridine synthase I, catalytic domain, C-terminal subdomain"/>
    <property type="match status" value="1"/>
</dbReference>
<dbReference type="KEGG" id="trc:DYE49_06320"/>
<dbReference type="CDD" id="cd02570">
    <property type="entry name" value="PseudoU_synth_EcTruA"/>
    <property type="match status" value="1"/>
</dbReference>
<organism evidence="9 11">
    <name type="scientific">Treponema rectale</name>
    <dbReference type="NCBI Taxonomy" id="744512"/>
    <lineage>
        <taxon>Bacteria</taxon>
        <taxon>Pseudomonadati</taxon>
        <taxon>Spirochaetota</taxon>
        <taxon>Spirochaetia</taxon>
        <taxon>Spirochaetales</taxon>
        <taxon>Treponemataceae</taxon>
        <taxon>Treponema</taxon>
    </lineage>
</organism>
<dbReference type="EC" id="5.4.99.12" evidence="4"/>
<evidence type="ECO:0000259" key="8">
    <source>
        <dbReference type="Pfam" id="PF01416"/>
    </source>
</evidence>
<dbReference type="GO" id="GO:0003723">
    <property type="term" value="F:RNA binding"/>
    <property type="evidence" value="ECO:0007669"/>
    <property type="project" value="InterPro"/>
</dbReference>
<keyword evidence="11" id="KW-1185">Reference proteome</keyword>
<accession>A0A840SE39</accession>
<evidence type="ECO:0000313" key="9">
    <source>
        <dbReference type="EMBL" id="MBB5218206.1"/>
    </source>
</evidence>
<evidence type="ECO:0000256" key="3">
    <source>
        <dbReference type="ARBA" id="ARBA00023235"/>
    </source>
</evidence>
<feature type="domain" description="Pseudouridine synthase I TruA alpha/beta" evidence="8">
    <location>
        <begin position="153"/>
        <end position="253"/>
    </location>
</feature>
<dbReference type="HAMAP" id="MF_00171">
    <property type="entry name" value="TruA"/>
    <property type="match status" value="1"/>
</dbReference>
<dbReference type="InterPro" id="IPR020103">
    <property type="entry name" value="PsdUridine_synth_cat_dom_sf"/>
</dbReference>
<proteinExistence type="inferred from homology"/>
<comment type="function">
    <text evidence="4">Formation of pseudouridine at positions 38, 39 and 40 in the anticodon stem and loop of transfer RNAs.</text>
</comment>
<evidence type="ECO:0000256" key="5">
    <source>
        <dbReference type="PIRSR" id="PIRSR001430-1"/>
    </source>
</evidence>
<dbReference type="PANTHER" id="PTHR11142">
    <property type="entry name" value="PSEUDOURIDYLATE SYNTHASE"/>
    <property type="match status" value="1"/>
</dbReference>
<dbReference type="InterPro" id="IPR020095">
    <property type="entry name" value="PsdUridine_synth_TruA_C"/>
</dbReference>
<evidence type="ECO:0000313" key="11">
    <source>
        <dbReference type="Proteomes" id="UP000578697"/>
    </source>
</evidence>
<dbReference type="InterPro" id="IPR001406">
    <property type="entry name" value="PsdUridine_synth_TruA"/>
</dbReference>
<comment type="caution">
    <text evidence="4">Lacks conserved residue(s) required for the propagation of feature annotation.</text>
</comment>
<dbReference type="EMBL" id="JACHFR010000001">
    <property type="protein sequence ID" value="MBB5218206.1"/>
    <property type="molecule type" value="Genomic_DNA"/>
</dbReference>
<dbReference type="NCBIfam" id="TIGR00071">
    <property type="entry name" value="hisT_truA"/>
    <property type="match status" value="1"/>
</dbReference>
<evidence type="ECO:0000256" key="2">
    <source>
        <dbReference type="ARBA" id="ARBA00022694"/>
    </source>
</evidence>
<comment type="subunit">
    <text evidence="4">Homodimer.</text>
</comment>
<dbReference type="EMBL" id="CP031517">
    <property type="protein sequence ID" value="QOS40090.1"/>
    <property type="molecule type" value="Genomic_DNA"/>
</dbReference>
<keyword evidence="3 4" id="KW-0413">Isomerase</keyword>
<evidence type="ECO:0000256" key="6">
    <source>
        <dbReference type="PIRSR" id="PIRSR001430-2"/>
    </source>
</evidence>
<dbReference type="AlphaFoldDB" id="A0A840SE39"/>
<keyword evidence="2 4" id="KW-0819">tRNA processing</keyword>
<reference evidence="10 12" key="1">
    <citation type="submission" date="2018-08" db="EMBL/GenBank/DDBJ databases">
        <title>The first complete genome of Treponema rectale (CHPAT), a commensal spirochete of the bovine rectum.</title>
        <authorList>
            <person name="Staton G.J."/>
            <person name="Clegg S.R."/>
            <person name="Carter S.D."/>
            <person name="Radford A.D."/>
            <person name="Darby A."/>
            <person name="Hall N."/>
            <person name="Birtles R.J."/>
            <person name="Evans N.J."/>
        </authorList>
    </citation>
    <scope>NUCLEOTIDE SEQUENCE [LARGE SCALE GENOMIC DNA]</scope>
    <source>
        <strain evidence="10 12">CHPA</strain>
    </source>
</reference>